<evidence type="ECO:0000256" key="6">
    <source>
        <dbReference type="ARBA" id="ARBA00023183"/>
    </source>
</evidence>
<reference evidence="7" key="1">
    <citation type="submission" date="2025-08" db="UniProtKB">
        <authorList>
            <consortium name="Ensembl"/>
        </authorList>
    </citation>
    <scope>IDENTIFICATION</scope>
</reference>
<sequence>MLYIQTAWFEMLRSNAERQWSPRGKTFYVAVKKSAQSDGGRKPSIWDEPIKFTTKNKDKCTMIITGEDLVILNVSCKKGERSFGCEYAARPSVCPQYSSRKELFWTQILRALKKRKNLCQENSGLVRAGVCKGAGREAHFRLCAAQKMNTTSSYIPPFATKAVKSCQPDNRKLAEQLCTDSWSAVCTFFFTMVKDSDC</sequence>
<evidence type="ECO:0000256" key="1">
    <source>
        <dbReference type="ARBA" id="ARBA00004613"/>
    </source>
</evidence>
<dbReference type="Pfam" id="PF06473">
    <property type="entry name" value="FGF-BP1"/>
    <property type="match status" value="1"/>
</dbReference>
<keyword evidence="8" id="KW-1185">Reference proteome</keyword>
<dbReference type="Proteomes" id="UP000264800">
    <property type="component" value="Unplaced"/>
</dbReference>
<dbReference type="InterPro" id="IPR010510">
    <property type="entry name" value="FGF1-bd"/>
</dbReference>
<evidence type="ECO:0000256" key="5">
    <source>
        <dbReference type="ARBA" id="ARBA00023157"/>
    </source>
</evidence>
<evidence type="ECO:0000256" key="4">
    <source>
        <dbReference type="ARBA" id="ARBA00022729"/>
    </source>
</evidence>
<keyword evidence="3" id="KW-0964">Secreted</keyword>
<accession>A0A3Q3FEP1</accession>
<evidence type="ECO:0000256" key="2">
    <source>
        <dbReference type="ARBA" id="ARBA00008326"/>
    </source>
</evidence>
<organism evidence="7 8">
    <name type="scientific">Kryptolebias marmoratus</name>
    <name type="common">Mangrove killifish</name>
    <name type="synonym">Rivulus marmoratus</name>
    <dbReference type="NCBI Taxonomy" id="37003"/>
    <lineage>
        <taxon>Eukaryota</taxon>
        <taxon>Metazoa</taxon>
        <taxon>Chordata</taxon>
        <taxon>Craniata</taxon>
        <taxon>Vertebrata</taxon>
        <taxon>Euteleostomi</taxon>
        <taxon>Actinopterygii</taxon>
        <taxon>Neopterygii</taxon>
        <taxon>Teleostei</taxon>
        <taxon>Neoteleostei</taxon>
        <taxon>Acanthomorphata</taxon>
        <taxon>Ovalentaria</taxon>
        <taxon>Atherinomorphae</taxon>
        <taxon>Cyprinodontiformes</taxon>
        <taxon>Rivulidae</taxon>
        <taxon>Kryptolebias</taxon>
    </lineage>
</organism>
<comment type="similarity">
    <text evidence="2">Belongs to the fibroblast growth factor-binding protein family.</text>
</comment>
<name>A0A3Q3FEP1_KRYMA</name>
<proteinExistence type="inferred from homology"/>
<dbReference type="STRING" id="37003.ENSKMAP00000011747"/>
<keyword evidence="4" id="KW-0732">Signal</keyword>
<comment type="subcellular location">
    <subcellularLocation>
        <location evidence="1">Secreted</location>
    </subcellularLocation>
</comment>
<dbReference type="AlphaFoldDB" id="A0A3Q3FEP1"/>
<keyword evidence="6" id="KW-0340">Growth factor binding</keyword>
<dbReference type="PANTHER" id="PTHR15258:SF2">
    <property type="entry name" value="FIBROBLAST GROWTH FACTOR-BINDING PROTEIN 1"/>
    <property type="match status" value="1"/>
</dbReference>
<dbReference type="GO" id="GO:0019838">
    <property type="term" value="F:growth factor binding"/>
    <property type="evidence" value="ECO:0007669"/>
    <property type="project" value="UniProtKB-KW"/>
</dbReference>
<dbReference type="GeneTree" id="ENSGT00940000154372"/>
<reference evidence="7" key="2">
    <citation type="submission" date="2025-09" db="UniProtKB">
        <authorList>
            <consortium name="Ensembl"/>
        </authorList>
    </citation>
    <scope>IDENTIFICATION</scope>
</reference>
<protein>
    <submittedName>
        <fullName evidence="7">Fibroblast growth factor binding protein 1a</fullName>
    </submittedName>
</protein>
<dbReference type="GO" id="GO:0005576">
    <property type="term" value="C:extracellular region"/>
    <property type="evidence" value="ECO:0007669"/>
    <property type="project" value="UniProtKB-SubCell"/>
</dbReference>
<dbReference type="PANTHER" id="PTHR15258">
    <property type="entry name" value="FGF BINDING PROTEIN-RELATED"/>
    <property type="match status" value="1"/>
</dbReference>
<dbReference type="GO" id="GO:0007267">
    <property type="term" value="P:cell-cell signaling"/>
    <property type="evidence" value="ECO:0007669"/>
    <property type="project" value="TreeGrafter"/>
</dbReference>
<evidence type="ECO:0000256" key="3">
    <source>
        <dbReference type="ARBA" id="ARBA00022525"/>
    </source>
</evidence>
<keyword evidence="5" id="KW-1015">Disulfide bond</keyword>
<dbReference type="OMA" id="VYWKQIG"/>
<evidence type="ECO:0000313" key="8">
    <source>
        <dbReference type="Proteomes" id="UP000264800"/>
    </source>
</evidence>
<evidence type="ECO:0000313" key="7">
    <source>
        <dbReference type="Ensembl" id="ENSKMAP00000011747.1"/>
    </source>
</evidence>
<dbReference type="Ensembl" id="ENSKMAT00000011926.1">
    <property type="protein sequence ID" value="ENSKMAP00000011747.1"/>
    <property type="gene ID" value="ENSKMAG00000008840.1"/>
</dbReference>